<evidence type="ECO:0000313" key="1">
    <source>
        <dbReference type="EMBL" id="CAG8686139.1"/>
    </source>
</evidence>
<keyword evidence="2" id="KW-1185">Reference proteome</keyword>
<gene>
    <name evidence="1" type="ORF">DHETER_LOCUS10920</name>
</gene>
<dbReference type="EMBL" id="CAJVPU010022556">
    <property type="protein sequence ID" value="CAG8686139.1"/>
    <property type="molecule type" value="Genomic_DNA"/>
</dbReference>
<feature type="non-terminal residue" evidence="1">
    <location>
        <position position="1"/>
    </location>
</feature>
<name>A0ACA9P018_9GLOM</name>
<evidence type="ECO:0000313" key="2">
    <source>
        <dbReference type="Proteomes" id="UP000789702"/>
    </source>
</evidence>
<sequence>KEQAKHKTEIEKLICSLQNELKDSQKTNSIVKSLQTQLEDSRAINELLKRNYESLIEENKILRENIRRAELEKGTQLEFVKKLGHEIAMNSGLENDLSKSSLPQVTRNGHSNQISEPIKDSEWTGDNDVDQIEKDDCKSKIITDEIANNNDNKGGTIEESKIGYTSNIVNKHGFKMIKTSMLQGIDASIDNVMMAIKQETINGDLTKNKLTKKCSRTIVMSSKGRGVKTTKNECMAESSDSNQVVKKVKSEIKSEKGIQSIKNVSLTWIVGSLLALLFLHSMVIIFIQTTFFQSRFPLPWLNSPTYNNSSLFETSIWNSSLSNLLNWILSWFNLSNWGSSTWNLPATDIISWDASMINAEALKIGVTTLEFSMGWIV</sequence>
<proteinExistence type="predicted"/>
<protein>
    <submittedName>
        <fullName evidence="1">15429_t:CDS:1</fullName>
    </submittedName>
</protein>
<feature type="non-terminal residue" evidence="1">
    <location>
        <position position="377"/>
    </location>
</feature>
<dbReference type="Proteomes" id="UP000789702">
    <property type="component" value="Unassembled WGS sequence"/>
</dbReference>
<accession>A0ACA9P018</accession>
<organism evidence="1 2">
    <name type="scientific">Dentiscutata heterogama</name>
    <dbReference type="NCBI Taxonomy" id="1316150"/>
    <lineage>
        <taxon>Eukaryota</taxon>
        <taxon>Fungi</taxon>
        <taxon>Fungi incertae sedis</taxon>
        <taxon>Mucoromycota</taxon>
        <taxon>Glomeromycotina</taxon>
        <taxon>Glomeromycetes</taxon>
        <taxon>Diversisporales</taxon>
        <taxon>Gigasporaceae</taxon>
        <taxon>Dentiscutata</taxon>
    </lineage>
</organism>
<reference evidence="1" key="1">
    <citation type="submission" date="2021-06" db="EMBL/GenBank/DDBJ databases">
        <authorList>
            <person name="Kallberg Y."/>
            <person name="Tangrot J."/>
            <person name="Rosling A."/>
        </authorList>
    </citation>
    <scope>NUCLEOTIDE SEQUENCE</scope>
    <source>
        <strain evidence="1">IL203A</strain>
    </source>
</reference>
<comment type="caution">
    <text evidence="1">The sequence shown here is derived from an EMBL/GenBank/DDBJ whole genome shotgun (WGS) entry which is preliminary data.</text>
</comment>